<protein>
    <recommendedName>
        <fullName evidence="4">Hyaluronan/mRNA-binding protein domain-containing protein</fullName>
    </recommendedName>
</protein>
<feature type="region of interest" description="Disordered" evidence="1">
    <location>
        <begin position="1"/>
        <end position="88"/>
    </location>
</feature>
<evidence type="ECO:0008006" key="4">
    <source>
        <dbReference type="Google" id="ProtNLM"/>
    </source>
</evidence>
<evidence type="ECO:0000313" key="3">
    <source>
        <dbReference type="Proteomes" id="UP001527925"/>
    </source>
</evidence>
<keyword evidence="3" id="KW-1185">Reference proteome</keyword>
<feature type="compositionally biased region" description="Low complexity" evidence="1">
    <location>
        <begin position="1"/>
        <end position="10"/>
    </location>
</feature>
<accession>A0ABR4MV04</accession>
<proteinExistence type="predicted"/>
<evidence type="ECO:0000313" key="2">
    <source>
        <dbReference type="EMBL" id="KAL2911086.1"/>
    </source>
</evidence>
<dbReference type="EMBL" id="JADGIZ020000189">
    <property type="protein sequence ID" value="KAL2911086.1"/>
    <property type="molecule type" value="Genomic_DNA"/>
</dbReference>
<evidence type="ECO:0000256" key="1">
    <source>
        <dbReference type="SAM" id="MobiDB-lite"/>
    </source>
</evidence>
<organism evidence="2 3">
    <name type="scientific">Polyrhizophydium stewartii</name>
    <dbReference type="NCBI Taxonomy" id="2732419"/>
    <lineage>
        <taxon>Eukaryota</taxon>
        <taxon>Fungi</taxon>
        <taxon>Fungi incertae sedis</taxon>
        <taxon>Chytridiomycota</taxon>
        <taxon>Chytridiomycota incertae sedis</taxon>
        <taxon>Chytridiomycetes</taxon>
        <taxon>Rhizophydiales</taxon>
        <taxon>Rhizophydiales incertae sedis</taxon>
        <taxon>Polyrhizophydium</taxon>
    </lineage>
</organism>
<dbReference type="Proteomes" id="UP001527925">
    <property type="component" value="Unassembled WGS sequence"/>
</dbReference>
<comment type="caution">
    <text evidence="2">The sequence shown here is derived from an EMBL/GenBank/DDBJ whole genome shotgun (WGS) entry which is preliminary data.</text>
</comment>
<name>A0ABR4MV04_9FUNG</name>
<sequence length="112" mass="11713">MTAAPPIALDPAPPVPPRTARGSTGRPDAVKKDGAGRGNWGKPLDQQSLLEARIRATMPVGEPTQQANTKERAKKNGGGRANWGSPLDRDSLLDARRVAAVAAPPPPKIVLV</sequence>
<reference evidence="2 3" key="1">
    <citation type="submission" date="2023-09" db="EMBL/GenBank/DDBJ databases">
        <title>Pangenome analysis of Batrachochytrium dendrobatidis and related Chytrids.</title>
        <authorList>
            <person name="Yacoub M.N."/>
            <person name="Stajich J.E."/>
            <person name="James T.Y."/>
        </authorList>
    </citation>
    <scope>NUCLEOTIDE SEQUENCE [LARGE SCALE GENOMIC DNA]</scope>
    <source>
        <strain evidence="2 3">JEL0888</strain>
    </source>
</reference>
<gene>
    <name evidence="2" type="ORF">HK105_209462</name>
</gene>